<feature type="transmembrane region" description="Helical" evidence="2">
    <location>
        <begin position="240"/>
        <end position="261"/>
    </location>
</feature>
<dbReference type="Proteomes" id="UP000575985">
    <property type="component" value="Unassembled WGS sequence"/>
</dbReference>
<dbReference type="SUPFAM" id="SSF103473">
    <property type="entry name" value="MFS general substrate transporter"/>
    <property type="match status" value="1"/>
</dbReference>
<gene>
    <name evidence="3" type="ORF">HNR12_004952</name>
</gene>
<evidence type="ECO:0000256" key="2">
    <source>
        <dbReference type="SAM" id="Phobius"/>
    </source>
</evidence>
<dbReference type="InterPro" id="IPR011701">
    <property type="entry name" value="MFS"/>
</dbReference>
<accession>A0A853BVA0</accession>
<proteinExistence type="predicted"/>
<evidence type="ECO:0000313" key="3">
    <source>
        <dbReference type="EMBL" id="NYI98675.1"/>
    </source>
</evidence>
<feature type="compositionally biased region" description="Low complexity" evidence="1">
    <location>
        <begin position="118"/>
        <end position="129"/>
    </location>
</feature>
<name>A0A853BVA0_9ACTN</name>
<feature type="transmembrane region" description="Helical" evidence="2">
    <location>
        <begin position="377"/>
        <end position="398"/>
    </location>
</feature>
<feature type="transmembrane region" description="Helical" evidence="2">
    <location>
        <begin position="168"/>
        <end position="186"/>
    </location>
</feature>
<protein>
    <submittedName>
        <fullName evidence="3">MFS family permease</fullName>
    </submittedName>
</protein>
<organism evidence="3 4">
    <name type="scientific">Streptomonospora nanhaiensis</name>
    <dbReference type="NCBI Taxonomy" id="1323731"/>
    <lineage>
        <taxon>Bacteria</taxon>
        <taxon>Bacillati</taxon>
        <taxon>Actinomycetota</taxon>
        <taxon>Actinomycetes</taxon>
        <taxon>Streptosporangiales</taxon>
        <taxon>Nocardiopsidaceae</taxon>
        <taxon>Streptomonospora</taxon>
    </lineage>
</organism>
<dbReference type="Gene3D" id="1.20.1250.20">
    <property type="entry name" value="MFS general substrate transporter like domains"/>
    <property type="match status" value="1"/>
</dbReference>
<keyword evidence="2" id="KW-0812">Transmembrane</keyword>
<keyword evidence="4" id="KW-1185">Reference proteome</keyword>
<reference evidence="3 4" key="1">
    <citation type="submission" date="2020-07" db="EMBL/GenBank/DDBJ databases">
        <title>Sequencing the genomes of 1000 actinobacteria strains.</title>
        <authorList>
            <person name="Klenk H.-P."/>
        </authorList>
    </citation>
    <scope>NUCLEOTIDE SEQUENCE [LARGE SCALE GENOMIC DNA]</scope>
    <source>
        <strain evidence="3 4">DSM 45927</strain>
    </source>
</reference>
<dbReference type="GO" id="GO:0022857">
    <property type="term" value="F:transmembrane transporter activity"/>
    <property type="evidence" value="ECO:0007669"/>
    <property type="project" value="InterPro"/>
</dbReference>
<feature type="transmembrane region" description="Helical" evidence="2">
    <location>
        <begin position="318"/>
        <end position="336"/>
    </location>
</feature>
<evidence type="ECO:0000256" key="1">
    <source>
        <dbReference type="SAM" id="MobiDB-lite"/>
    </source>
</evidence>
<dbReference type="PANTHER" id="PTHR23530">
    <property type="entry name" value="TRANSPORT PROTEIN-RELATED"/>
    <property type="match status" value="1"/>
</dbReference>
<evidence type="ECO:0000313" key="4">
    <source>
        <dbReference type="Proteomes" id="UP000575985"/>
    </source>
</evidence>
<comment type="caution">
    <text evidence="3">The sequence shown here is derived from an EMBL/GenBank/DDBJ whole genome shotgun (WGS) entry which is preliminary data.</text>
</comment>
<dbReference type="PANTHER" id="PTHR23530:SF1">
    <property type="entry name" value="PERMEASE, MAJOR FACILITATOR SUPERFAMILY-RELATED"/>
    <property type="match status" value="1"/>
</dbReference>
<dbReference type="AlphaFoldDB" id="A0A853BVA0"/>
<dbReference type="InterPro" id="IPR036259">
    <property type="entry name" value="MFS_trans_sf"/>
</dbReference>
<keyword evidence="2" id="KW-0472">Membrane</keyword>
<keyword evidence="2" id="KW-1133">Transmembrane helix</keyword>
<dbReference type="EMBL" id="JACCFO010000001">
    <property type="protein sequence ID" value="NYI98675.1"/>
    <property type="molecule type" value="Genomic_DNA"/>
</dbReference>
<sequence>MPLYPVYALLFADTGLSTAQIAGLFALWSATGIVLEVPSGVLADMVSRRRMLTVAPLLTGAGFALWTLAPGYPAFALGFVLWGVGGALHSGTLQALVYTELTRVDPSRAGAAPPPGAPAGASGDAPAEPSEWVSTTYARLIGRSRAASAVAILLATALAAPVTALGGYAAAGALSVLAAAACALVGRTFPEHDRPAGSGAGRGSGVRAVLAEVRRAAGAARGVLVEGLGEVGRSAALRRALLLLSVLLAALSLDEFVPLLVRGTGVPTDLVPLYLLPFTAASVAGGWLAGRGGRWTLPVLAATAACQIAGALSGHPAGLLLVAAAFGAAEWAVASAESRLQDGIGDRARATVTSLSGFGGETATVGVFAAYGLGSVWLGAGPLFALAALPYLAVALTLRRRPVGPGR</sequence>
<dbReference type="InterPro" id="IPR053160">
    <property type="entry name" value="MFS_DHA3_Transporter"/>
</dbReference>
<dbReference type="Pfam" id="PF07690">
    <property type="entry name" value="MFS_1"/>
    <property type="match status" value="1"/>
</dbReference>
<feature type="transmembrane region" description="Helical" evidence="2">
    <location>
        <begin position="273"/>
        <end position="290"/>
    </location>
</feature>
<feature type="region of interest" description="Disordered" evidence="1">
    <location>
        <begin position="107"/>
        <end position="129"/>
    </location>
</feature>